<dbReference type="AlphaFoldDB" id="A0A1R1XUN6"/>
<feature type="transmembrane region" description="Helical" evidence="7">
    <location>
        <begin position="358"/>
        <end position="380"/>
    </location>
</feature>
<dbReference type="Proteomes" id="UP000187283">
    <property type="component" value="Unassembled WGS sequence"/>
</dbReference>
<keyword evidence="5 7" id="KW-0472">Membrane</keyword>
<sequence length="548" mass="60445">MLSNNESERSSTHIGSNSSTPKNLEVSQFQDPESSLPETSIDLQLQDNGSFEPRLILRPKNIKLYILMVILGTIVSNVNQGLLSSSYAEIGNFYKRLQLTTWLSLGYLLVSSTSQPFFSPIISIIGINKFINLSWFFLIVPSIINVFNISIWSVIISYAISSIGSIGLITVTNIIILEALPPEQRGFYFSISTLIHNLGSVVGPLIAPIIVPAYDYRALFMLFLALSAVGWGLCLFGLYRSNDSKVRVQTWTNFDYISGILLIIIIPSLLLCLNGIPGTSIFSRKATITFGCLFIVSISLFVYNGIKTKKASVVPLVIFTRRREAFIYASVFFFGSRFMTSSYFVPNFCAVVLNLSQIKLGLIASSFYLGSSFAGIIYPIASKIFVGRSKYVLYYFLLSAPMVYEIFYTKDTNMWLIFALGFISGIGISCLIINALVLLSNIPPLNLKPIYLGLYSFIITSGVALSSSILSTIYSNLISGKIKSLITLNPTLESVIIDAFNDSSTVFSAGFSPLLRDQILDAYTVSTSRTLIVAACLPVLSFIFILFA</sequence>
<evidence type="ECO:0000256" key="2">
    <source>
        <dbReference type="ARBA" id="ARBA00022448"/>
    </source>
</evidence>
<feature type="domain" description="Major facilitator superfamily (MFS) profile" evidence="8">
    <location>
        <begin position="65"/>
        <end position="548"/>
    </location>
</feature>
<feature type="transmembrane region" description="Helical" evidence="7">
    <location>
        <begin position="155"/>
        <end position="180"/>
    </location>
</feature>
<feature type="compositionally biased region" description="Polar residues" evidence="6">
    <location>
        <begin position="12"/>
        <end position="35"/>
    </location>
</feature>
<evidence type="ECO:0000313" key="9">
    <source>
        <dbReference type="EMBL" id="OMJ18377.1"/>
    </source>
</evidence>
<dbReference type="GO" id="GO:0005886">
    <property type="term" value="C:plasma membrane"/>
    <property type="evidence" value="ECO:0007669"/>
    <property type="project" value="TreeGrafter"/>
</dbReference>
<comment type="subcellular location">
    <subcellularLocation>
        <location evidence="1">Endomembrane system</location>
        <topology evidence="1">Multi-pass membrane protein</topology>
    </subcellularLocation>
</comment>
<feature type="transmembrane region" description="Helical" evidence="7">
    <location>
        <begin position="288"/>
        <end position="306"/>
    </location>
</feature>
<gene>
    <name evidence="9" type="ORF">AYI70_g5385</name>
</gene>
<dbReference type="GO" id="GO:0012505">
    <property type="term" value="C:endomembrane system"/>
    <property type="evidence" value="ECO:0007669"/>
    <property type="project" value="UniProtKB-SubCell"/>
</dbReference>
<dbReference type="SUPFAM" id="SSF103473">
    <property type="entry name" value="MFS general substrate transporter"/>
    <property type="match status" value="1"/>
</dbReference>
<comment type="caution">
    <text evidence="9">The sequence shown here is derived from an EMBL/GenBank/DDBJ whole genome shotgun (WGS) entry which is preliminary data.</text>
</comment>
<dbReference type="Gene3D" id="1.20.1250.20">
    <property type="entry name" value="MFS general substrate transporter like domains"/>
    <property type="match status" value="1"/>
</dbReference>
<feature type="transmembrane region" description="Helical" evidence="7">
    <location>
        <begin position="415"/>
        <end position="439"/>
    </location>
</feature>
<dbReference type="InterPro" id="IPR020846">
    <property type="entry name" value="MFS_dom"/>
</dbReference>
<feature type="compositionally biased region" description="Basic and acidic residues" evidence="6">
    <location>
        <begin position="1"/>
        <end position="11"/>
    </location>
</feature>
<proteinExistence type="predicted"/>
<feature type="transmembrane region" description="Helical" evidence="7">
    <location>
        <begin position="392"/>
        <end position="409"/>
    </location>
</feature>
<accession>A0A1R1XUN6</accession>
<evidence type="ECO:0000256" key="5">
    <source>
        <dbReference type="ARBA" id="ARBA00023136"/>
    </source>
</evidence>
<dbReference type="PANTHER" id="PTHR23501">
    <property type="entry name" value="MAJOR FACILITATOR SUPERFAMILY"/>
    <property type="match status" value="1"/>
</dbReference>
<feature type="transmembrane region" description="Helical" evidence="7">
    <location>
        <begin position="216"/>
        <end position="239"/>
    </location>
</feature>
<organism evidence="9 10">
    <name type="scientific">Smittium culicis</name>
    <dbReference type="NCBI Taxonomy" id="133412"/>
    <lineage>
        <taxon>Eukaryota</taxon>
        <taxon>Fungi</taxon>
        <taxon>Fungi incertae sedis</taxon>
        <taxon>Zoopagomycota</taxon>
        <taxon>Kickxellomycotina</taxon>
        <taxon>Harpellomycetes</taxon>
        <taxon>Harpellales</taxon>
        <taxon>Legeriomycetaceae</taxon>
        <taxon>Smittium</taxon>
    </lineage>
</organism>
<dbReference type="GO" id="GO:0022857">
    <property type="term" value="F:transmembrane transporter activity"/>
    <property type="evidence" value="ECO:0007669"/>
    <property type="project" value="InterPro"/>
</dbReference>
<dbReference type="InterPro" id="IPR036259">
    <property type="entry name" value="MFS_trans_sf"/>
</dbReference>
<keyword evidence="2" id="KW-0813">Transport</keyword>
<protein>
    <submittedName>
        <fullName evidence="9">Putative MFS-type transporter</fullName>
    </submittedName>
</protein>
<reference evidence="9 10" key="1">
    <citation type="submission" date="2017-01" db="EMBL/GenBank/DDBJ databases">
        <authorList>
            <person name="Mah S.A."/>
            <person name="Swanson W.J."/>
            <person name="Moy G.W."/>
            <person name="Vacquier V.D."/>
        </authorList>
    </citation>
    <scope>NUCLEOTIDE SEQUENCE [LARGE SCALE GENOMIC DNA]</scope>
    <source>
        <strain evidence="9 10">GSMNP</strain>
    </source>
</reference>
<evidence type="ECO:0000256" key="6">
    <source>
        <dbReference type="SAM" id="MobiDB-lite"/>
    </source>
</evidence>
<feature type="transmembrane region" description="Helical" evidence="7">
    <location>
        <begin position="130"/>
        <end position="149"/>
    </location>
</feature>
<evidence type="ECO:0000256" key="4">
    <source>
        <dbReference type="ARBA" id="ARBA00022989"/>
    </source>
</evidence>
<evidence type="ECO:0000256" key="1">
    <source>
        <dbReference type="ARBA" id="ARBA00004127"/>
    </source>
</evidence>
<evidence type="ECO:0000259" key="8">
    <source>
        <dbReference type="PROSITE" id="PS50850"/>
    </source>
</evidence>
<dbReference type="EMBL" id="LSSN01001768">
    <property type="protein sequence ID" value="OMJ18377.1"/>
    <property type="molecule type" value="Genomic_DNA"/>
</dbReference>
<evidence type="ECO:0000313" key="10">
    <source>
        <dbReference type="Proteomes" id="UP000187283"/>
    </source>
</evidence>
<feature type="region of interest" description="Disordered" evidence="6">
    <location>
        <begin position="1"/>
        <end position="35"/>
    </location>
</feature>
<keyword evidence="4 7" id="KW-1133">Transmembrane helix</keyword>
<dbReference type="PANTHER" id="PTHR23501:SF191">
    <property type="entry name" value="VACUOLAR BASIC AMINO ACID TRANSPORTER 4"/>
    <property type="match status" value="1"/>
</dbReference>
<feature type="transmembrane region" description="Helical" evidence="7">
    <location>
        <begin position="62"/>
        <end position="79"/>
    </location>
</feature>
<evidence type="ECO:0000256" key="7">
    <source>
        <dbReference type="SAM" id="Phobius"/>
    </source>
</evidence>
<evidence type="ECO:0000256" key="3">
    <source>
        <dbReference type="ARBA" id="ARBA00022692"/>
    </source>
</evidence>
<feature type="transmembrane region" description="Helical" evidence="7">
    <location>
        <begin position="530"/>
        <end position="547"/>
    </location>
</feature>
<dbReference type="Pfam" id="PF07690">
    <property type="entry name" value="MFS_1"/>
    <property type="match status" value="1"/>
</dbReference>
<name>A0A1R1XUN6_9FUNG</name>
<feature type="transmembrane region" description="Helical" evidence="7">
    <location>
        <begin position="260"/>
        <end position="282"/>
    </location>
</feature>
<feature type="transmembrane region" description="Helical" evidence="7">
    <location>
        <begin position="99"/>
        <end position="118"/>
    </location>
</feature>
<dbReference type="PROSITE" id="PS50850">
    <property type="entry name" value="MFS"/>
    <property type="match status" value="1"/>
</dbReference>
<keyword evidence="10" id="KW-1185">Reference proteome</keyword>
<keyword evidence="3 7" id="KW-0812">Transmembrane</keyword>
<dbReference type="OrthoDB" id="419537at2759"/>
<dbReference type="InterPro" id="IPR011701">
    <property type="entry name" value="MFS"/>
</dbReference>
<dbReference type="STRING" id="133412.A0A1R1XUN6"/>
<feature type="transmembrane region" description="Helical" evidence="7">
    <location>
        <begin position="326"/>
        <end position="346"/>
    </location>
</feature>
<feature type="transmembrane region" description="Helical" evidence="7">
    <location>
        <begin position="451"/>
        <end position="474"/>
    </location>
</feature>
<feature type="transmembrane region" description="Helical" evidence="7">
    <location>
        <begin position="187"/>
        <end position="210"/>
    </location>
</feature>